<dbReference type="Proteomes" id="UP000799640">
    <property type="component" value="Unassembled WGS sequence"/>
</dbReference>
<accession>A0A6G1HW51</accession>
<keyword evidence="2" id="KW-1185">Reference proteome</keyword>
<protein>
    <submittedName>
        <fullName evidence="1">Uncharacterized protein</fullName>
    </submittedName>
</protein>
<evidence type="ECO:0000313" key="1">
    <source>
        <dbReference type="EMBL" id="KAF2400164.1"/>
    </source>
</evidence>
<name>A0A6G1HW51_9PEZI</name>
<dbReference type="EMBL" id="ML996695">
    <property type="protein sequence ID" value="KAF2400164.1"/>
    <property type="molecule type" value="Genomic_DNA"/>
</dbReference>
<dbReference type="AlphaFoldDB" id="A0A6G1HW51"/>
<sequence>MDSSKESSGLGDGRKGQTTVLQWMRELEQQLSEQGQPLSHLTAKLAEAGSQLRDLKAKSCADAQHKAEIKEKDESHRRKFQQQCEDAAHWFSKELTFAQRCTHSYRKKYLDLLHDLDNSQQEVYKLQDTNEQLRKSNEMLKRGFVAIH</sequence>
<evidence type="ECO:0000313" key="2">
    <source>
        <dbReference type="Proteomes" id="UP000799640"/>
    </source>
</evidence>
<organism evidence="1 2">
    <name type="scientific">Trichodelitschia bisporula</name>
    <dbReference type="NCBI Taxonomy" id="703511"/>
    <lineage>
        <taxon>Eukaryota</taxon>
        <taxon>Fungi</taxon>
        <taxon>Dikarya</taxon>
        <taxon>Ascomycota</taxon>
        <taxon>Pezizomycotina</taxon>
        <taxon>Dothideomycetes</taxon>
        <taxon>Dothideomycetes incertae sedis</taxon>
        <taxon>Phaeotrichales</taxon>
        <taxon>Phaeotrichaceae</taxon>
        <taxon>Trichodelitschia</taxon>
    </lineage>
</organism>
<gene>
    <name evidence="1" type="ORF">EJ06DRAFT_556521</name>
</gene>
<proteinExistence type="predicted"/>
<reference evidence="1" key="1">
    <citation type="journal article" date="2020" name="Stud. Mycol.">
        <title>101 Dothideomycetes genomes: a test case for predicting lifestyles and emergence of pathogens.</title>
        <authorList>
            <person name="Haridas S."/>
            <person name="Albert R."/>
            <person name="Binder M."/>
            <person name="Bloem J."/>
            <person name="Labutti K."/>
            <person name="Salamov A."/>
            <person name="Andreopoulos B."/>
            <person name="Baker S."/>
            <person name="Barry K."/>
            <person name="Bills G."/>
            <person name="Bluhm B."/>
            <person name="Cannon C."/>
            <person name="Castanera R."/>
            <person name="Culley D."/>
            <person name="Daum C."/>
            <person name="Ezra D."/>
            <person name="Gonzalez J."/>
            <person name="Henrissat B."/>
            <person name="Kuo A."/>
            <person name="Liang C."/>
            <person name="Lipzen A."/>
            <person name="Lutzoni F."/>
            <person name="Magnuson J."/>
            <person name="Mondo S."/>
            <person name="Nolan M."/>
            <person name="Ohm R."/>
            <person name="Pangilinan J."/>
            <person name="Park H.-J."/>
            <person name="Ramirez L."/>
            <person name="Alfaro M."/>
            <person name="Sun H."/>
            <person name="Tritt A."/>
            <person name="Yoshinaga Y."/>
            <person name="Zwiers L.-H."/>
            <person name="Turgeon B."/>
            <person name="Goodwin S."/>
            <person name="Spatafora J."/>
            <person name="Crous P."/>
            <person name="Grigoriev I."/>
        </authorList>
    </citation>
    <scope>NUCLEOTIDE SEQUENCE</scope>
    <source>
        <strain evidence="1">CBS 262.69</strain>
    </source>
</reference>